<evidence type="ECO:0000313" key="1">
    <source>
        <dbReference type="EMBL" id="HIS32666.1"/>
    </source>
</evidence>
<organism evidence="1 2">
    <name type="scientific">Candidatus Limivivens intestinipullorum</name>
    <dbReference type="NCBI Taxonomy" id="2840858"/>
    <lineage>
        <taxon>Bacteria</taxon>
        <taxon>Bacillati</taxon>
        <taxon>Bacillota</taxon>
        <taxon>Clostridia</taxon>
        <taxon>Lachnospirales</taxon>
        <taxon>Lachnospiraceae</taxon>
        <taxon>Lachnospiraceae incertae sedis</taxon>
        <taxon>Candidatus Limivivens</taxon>
    </lineage>
</organism>
<comment type="caution">
    <text evidence="1">The sequence shown here is derived from an EMBL/GenBank/DDBJ whole genome shotgun (WGS) entry which is preliminary data.</text>
</comment>
<dbReference type="Pfam" id="PF07873">
    <property type="entry name" value="YabP"/>
    <property type="match status" value="1"/>
</dbReference>
<reference evidence="1" key="2">
    <citation type="journal article" date="2021" name="PeerJ">
        <title>Extensive microbial diversity within the chicken gut microbiome revealed by metagenomics and culture.</title>
        <authorList>
            <person name="Gilroy R."/>
            <person name="Ravi A."/>
            <person name="Getino M."/>
            <person name="Pursley I."/>
            <person name="Horton D.L."/>
            <person name="Alikhan N.F."/>
            <person name="Baker D."/>
            <person name="Gharbi K."/>
            <person name="Hall N."/>
            <person name="Watson M."/>
            <person name="Adriaenssens E.M."/>
            <person name="Foster-Nyarko E."/>
            <person name="Jarju S."/>
            <person name="Secka A."/>
            <person name="Antonio M."/>
            <person name="Oren A."/>
            <person name="Chaudhuri R.R."/>
            <person name="La Ragione R."/>
            <person name="Hildebrand F."/>
            <person name="Pallen M.J."/>
        </authorList>
    </citation>
    <scope>NUCLEOTIDE SEQUENCE</scope>
    <source>
        <strain evidence="1">CHK190-19873</strain>
    </source>
</reference>
<reference evidence="1" key="1">
    <citation type="submission" date="2020-10" db="EMBL/GenBank/DDBJ databases">
        <authorList>
            <person name="Gilroy R."/>
        </authorList>
    </citation>
    <scope>NUCLEOTIDE SEQUENCE</scope>
    <source>
        <strain evidence="1">CHK190-19873</strain>
    </source>
</reference>
<dbReference type="InterPro" id="IPR022476">
    <property type="entry name" value="Spore_YabP/YqfC"/>
</dbReference>
<proteinExistence type="predicted"/>
<protein>
    <submittedName>
        <fullName evidence="1">YabP/YqfC family sporulation protein</fullName>
    </submittedName>
</protein>
<dbReference type="AlphaFoldDB" id="A0A9D1EVS0"/>
<sequence>MSSSEKSFFRRFAQAAQIPEDLSAQAVLVQLAGQDTVLVENYRGILEYSCERLVLQTKTCRLIIEGSGLFISYYTGDEMKITGHIDQIHYC</sequence>
<gene>
    <name evidence="1" type="ORF">IAB44_14150</name>
</gene>
<dbReference type="EMBL" id="DVIQ01000095">
    <property type="protein sequence ID" value="HIS32666.1"/>
    <property type="molecule type" value="Genomic_DNA"/>
</dbReference>
<name>A0A9D1EVS0_9FIRM</name>
<dbReference type="Proteomes" id="UP000823935">
    <property type="component" value="Unassembled WGS sequence"/>
</dbReference>
<accession>A0A9D1EVS0</accession>
<evidence type="ECO:0000313" key="2">
    <source>
        <dbReference type="Proteomes" id="UP000823935"/>
    </source>
</evidence>